<keyword evidence="2" id="KW-1185">Reference proteome</keyword>
<gene>
    <name evidence="1" type="ORF">EAH89_07545</name>
</gene>
<proteinExistence type="predicted"/>
<evidence type="ECO:0000313" key="1">
    <source>
        <dbReference type="EMBL" id="TPG59187.1"/>
    </source>
</evidence>
<comment type="caution">
    <text evidence="1">The sequence shown here is derived from an EMBL/GenBank/DDBJ whole genome shotgun (WGS) entry which is preliminary data.</text>
</comment>
<accession>A0A502GAH7</accession>
<dbReference type="RefSeq" id="WP_140882174.1">
    <property type="nucleotide sequence ID" value="NZ_RCZP01000004.1"/>
</dbReference>
<dbReference type="EMBL" id="RCZP01000004">
    <property type="protein sequence ID" value="TPG59187.1"/>
    <property type="molecule type" value="Genomic_DNA"/>
</dbReference>
<protein>
    <submittedName>
        <fullName evidence="1">Uncharacterized protein</fullName>
    </submittedName>
</protein>
<evidence type="ECO:0000313" key="2">
    <source>
        <dbReference type="Proteomes" id="UP000317078"/>
    </source>
</evidence>
<dbReference type="AlphaFoldDB" id="A0A502GAH7"/>
<name>A0A502GAH7_9PROT</name>
<organism evidence="1 2">
    <name type="scientific">Muricoccus nepalensis</name>
    <dbReference type="NCBI Taxonomy" id="1854500"/>
    <lineage>
        <taxon>Bacteria</taxon>
        <taxon>Pseudomonadati</taxon>
        <taxon>Pseudomonadota</taxon>
        <taxon>Alphaproteobacteria</taxon>
        <taxon>Acetobacterales</taxon>
        <taxon>Roseomonadaceae</taxon>
        <taxon>Muricoccus</taxon>
    </lineage>
</organism>
<reference evidence="1 2" key="1">
    <citation type="journal article" date="2019" name="Environ. Microbiol.">
        <title>Species interactions and distinct microbial communities in high Arctic permafrost affected cryosols are associated with the CH4 and CO2 gas fluxes.</title>
        <authorList>
            <person name="Altshuler I."/>
            <person name="Hamel J."/>
            <person name="Turney S."/>
            <person name="Magnuson E."/>
            <person name="Levesque R."/>
            <person name="Greer C."/>
            <person name="Whyte L.G."/>
        </authorList>
    </citation>
    <scope>NUCLEOTIDE SEQUENCE [LARGE SCALE GENOMIC DNA]</scope>
    <source>
        <strain evidence="1 2">S9.3B</strain>
    </source>
</reference>
<sequence>MPPDLAAAALLFRHRLQSLLLAEAERAWPGEGADGPARPALLEPAAAAGAEALGRGALLLAPPGPLAGREWRLYGRALGV</sequence>
<dbReference type="Proteomes" id="UP000317078">
    <property type="component" value="Unassembled WGS sequence"/>
</dbReference>